<protein>
    <submittedName>
        <fullName evidence="1">Uncharacterized protein</fullName>
    </submittedName>
</protein>
<accession>A0A1Y2CKR1</accession>
<evidence type="ECO:0000313" key="1">
    <source>
        <dbReference type="EMBL" id="ORY47602.1"/>
    </source>
</evidence>
<dbReference type="Pfam" id="PF19193">
    <property type="entry name" value="Tectonin"/>
    <property type="match status" value="1"/>
</dbReference>
<reference evidence="1 2" key="1">
    <citation type="submission" date="2016-07" db="EMBL/GenBank/DDBJ databases">
        <title>Pervasive Adenine N6-methylation of Active Genes in Fungi.</title>
        <authorList>
            <consortium name="DOE Joint Genome Institute"/>
            <person name="Mondo S.J."/>
            <person name="Dannebaum R.O."/>
            <person name="Kuo R.C."/>
            <person name="Labutti K."/>
            <person name="Haridas S."/>
            <person name="Kuo A."/>
            <person name="Salamov A."/>
            <person name="Ahrendt S.R."/>
            <person name="Lipzen A."/>
            <person name="Sullivan W."/>
            <person name="Andreopoulos W.B."/>
            <person name="Clum A."/>
            <person name="Lindquist E."/>
            <person name="Daum C."/>
            <person name="Ramamoorthy G.K."/>
            <person name="Gryganskyi A."/>
            <person name="Culley D."/>
            <person name="Magnuson J.K."/>
            <person name="James T.Y."/>
            <person name="O'Malley M.A."/>
            <person name="Stajich J.E."/>
            <person name="Spatafora J.W."/>
            <person name="Visel A."/>
            <person name="Grigoriev I.V."/>
        </authorList>
    </citation>
    <scope>NUCLEOTIDE SEQUENCE [LARGE SCALE GENOMIC DNA]</scope>
    <source>
        <strain evidence="1 2">JEL800</strain>
    </source>
</reference>
<proteinExistence type="predicted"/>
<name>A0A1Y2CKR1_9FUNG</name>
<dbReference type="InterPro" id="IPR006624">
    <property type="entry name" value="Beta-propeller_rpt_TECPR"/>
</dbReference>
<organism evidence="1 2">
    <name type="scientific">Rhizoclosmatium globosum</name>
    <dbReference type="NCBI Taxonomy" id="329046"/>
    <lineage>
        <taxon>Eukaryota</taxon>
        <taxon>Fungi</taxon>
        <taxon>Fungi incertae sedis</taxon>
        <taxon>Chytridiomycota</taxon>
        <taxon>Chytridiomycota incertae sedis</taxon>
        <taxon>Chytridiomycetes</taxon>
        <taxon>Chytridiales</taxon>
        <taxon>Chytriomycetaceae</taxon>
        <taxon>Rhizoclosmatium</taxon>
    </lineage>
</organism>
<dbReference type="EMBL" id="MCGO01000013">
    <property type="protein sequence ID" value="ORY47602.1"/>
    <property type="molecule type" value="Genomic_DNA"/>
</dbReference>
<gene>
    <name evidence="1" type="ORF">BCR33DRAFT_735808</name>
</gene>
<keyword evidence="2" id="KW-1185">Reference proteome</keyword>
<sequence>MRFSFAPLNLFASSVTTPETTKLAPANIVAFQNAAGGTSSAIIGIAPDNSIWWKPTFTFNGWLPSSGGPRARDLVQLFDQSFVIIGTDNTLYTCPGISVWAPCNQVQNSGKVKSIDQFTDGTFLGVGMDNNLYTRSNINAPWTWIQNSGSVIDVTILSSGAILGTAPDGNLYIRSTLYQNWYPISGGCCVISTTQLIDGSIVGVGPDQALYKKQTLNDNWRKTTLFGESQRKTFHQRWIQLPGGLRVLDFVMLYLTTFLVIGTDYKLYDCKTILSGDGCVPVANPGLVKSIQHLTPTASSSEMKFAGVGLDNQVYTRTGVEGTWSLVQNAGTVVDVTKYGDLLYGTAPDGTMYTKKDLNDPWVYVPNSCCVISTGVAPDGSLFGVGTDNAVYKWQDQGWSYVQNSQAVVKVTGAWV</sequence>
<evidence type="ECO:0000313" key="2">
    <source>
        <dbReference type="Proteomes" id="UP000193642"/>
    </source>
</evidence>
<dbReference type="AlphaFoldDB" id="A0A1Y2CKR1"/>
<comment type="caution">
    <text evidence="1">The sequence shown here is derived from an EMBL/GenBank/DDBJ whole genome shotgun (WGS) entry which is preliminary data.</text>
</comment>
<dbReference type="Proteomes" id="UP000193642">
    <property type="component" value="Unassembled WGS sequence"/>
</dbReference>
<dbReference type="OrthoDB" id="10058901at2759"/>